<reference evidence="1 2" key="1">
    <citation type="journal article" date="2023" name="Nucleic Acids Res.">
        <title>The hologenome of Daphnia magna reveals possible DNA methylation and microbiome-mediated evolution of the host genome.</title>
        <authorList>
            <person name="Chaturvedi A."/>
            <person name="Li X."/>
            <person name="Dhandapani V."/>
            <person name="Marshall H."/>
            <person name="Kissane S."/>
            <person name="Cuenca-Cambronero M."/>
            <person name="Asole G."/>
            <person name="Calvet F."/>
            <person name="Ruiz-Romero M."/>
            <person name="Marangio P."/>
            <person name="Guigo R."/>
            <person name="Rago D."/>
            <person name="Mirbahai L."/>
            <person name="Eastwood N."/>
            <person name="Colbourne J.K."/>
            <person name="Zhou J."/>
            <person name="Mallon E."/>
            <person name="Orsini L."/>
        </authorList>
    </citation>
    <scope>NUCLEOTIDE SEQUENCE [LARGE SCALE GENOMIC DNA]</scope>
    <source>
        <strain evidence="1">LRV0_1</strain>
    </source>
</reference>
<comment type="caution">
    <text evidence="1">The sequence shown here is derived from an EMBL/GenBank/DDBJ whole genome shotgun (WGS) entry which is preliminary data.</text>
</comment>
<name>A0ABR0AGL8_9CRUS</name>
<evidence type="ECO:0000313" key="1">
    <source>
        <dbReference type="EMBL" id="KAK4024273.1"/>
    </source>
</evidence>
<keyword evidence="2" id="KW-1185">Reference proteome</keyword>
<dbReference type="EMBL" id="JAOYFB010000037">
    <property type="protein sequence ID" value="KAK4024273.1"/>
    <property type="molecule type" value="Genomic_DNA"/>
</dbReference>
<evidence type="ECO:0008006" key="3">
    <source>
        <dbReference type="Google" id="ProtNLM"/>
    </source>
</evidence>
<gene>
    <name evidence="1" type="ORF">OUZ56_009657</name>
</gene>
<proteinExistence type="predicted"/>
<dbReference type="Proteomes" id="UP001234178">
    <property type="component" value="Unassembled WGS sequence"/>
</dbReference>
<accession>A0ABR0AGL8</accession>
<sequence>MAENPSPSIASIQEQLKKSRERQEECATNPQRHRKDLLMARTQAIDLALAHQKTVVQLNEELEDNAKDIKNVYVHFISEQETIINSCVGALLKERKKTAAAQPEAPQFVASLHTPTILCFLRTYLDKSAMPEISLYQSELLHKGLPNSRKSCKHVVFNCKTWIVPLYNKLLNLLEDVKLDRSNHQLIRKGTAAGLHKLPNYYDKASPIVMIATFLGPRCKLEYFENHGWNCGGENENAFTQLDADNVDLMSSRDREKAADKPVTQPDAPRLVAPQHTASILCLLRAHLGKSGMLACGRKIFECEDFMTRTNRQRLELLFAQHRCFGCFLPLFVAGHLKLSDCPPPRHCAMCITSDHHQILCAARRAYQEIIPE</sequence>
<organism evidence="1 2">
    <name type="scientific">Daphnia magna</name>
    <dbReference type="NCBI Taxonomy" id="35525"/>
    <lineage>
        <taxon>Eukaryota</taxon>
        <taxon>Metazoa</taxon>
        <taxon>Ecdysozoa</taxon>
        <taxon>Arthropoda</taxon>
        <taxon>Crustacea</taxon>
        <taxon>Branchiopoda</taxon>
        <taxon>Diplostraca</taxon>
        <taxon>Cladocera</taxon>
        <taxon>Anomopoda</taxon>
        <taxon>Daphniidae</taxon>
        <taxon>Daphnia</taxon>
    </lineage>
</organism>
<protein>
    <recommendedName>
        <fullName evidence="3">CxC3 like cysteine cluster domain-containing protein</fullName>
    </recommendedName>
</protein>
<evidence type="ECO:0000313" key="2">
    <source>
        <dbReference type="Proteomes" id="UP001234178"/>
    </source>
</evidence>